<dbReference type="OrthoDB" id="6779752at2759"/>
<accession>A0A9P0D1P4</accession>
<dbReference type="EMBL" id="OV651817">
    <property type="protein sequence ID" value="CAH1110423.1"/>
    <property type="molecule type" value="Genomic_DNA"/>
</dbReference>
<keyword evidence="2" id="KW-1185">Reference proteome</keyword>
<proteinExistence type="predicted"/>
<evidence type="ECO:0000313" key="2">
    <source>
        <dbReference type="Proteomes" id="UP001153636"/>
    </source>
</evidence>
<sequence length="163" mass="18932">MGPEPIRKTEIIVGNPLVTSNQTTKVVLIETNDKDMNSSIQRLYREKFPKLINIKDFEVIEQITKIKSENDGTKLRKKIIEVHHDETIPDTWEKLQRIKEETLSDERVAIHHINTTPENLQKMTEMIFHKTNTKVAIYTTANKREAEKIKTTYGMIISDSEKA</sequence>
<reference evidence="1" key="1">
    <citation type="submission" date="2022-01" db="EMBL/GenBank/DDBJ databases">
        <authorList>
            <person name="King R."/>
        </authorList>
    </citation>
    <scope>NUCLEOTIDE SEQUENCE</scope>
</reference>
<evidence type="ECO:0000313" key="1">
    <source>
        <dbReference type="EMBL" id="CAH1110423.1"/>
    </source>
</evidence>
<protein>
    <submittedName>
        <fullName evidence="1">Uncharacterized protein</fullName>
    </submittedName>
</protein>
<name>A0A9P0D1P4_9CUCU</name>
<dbReference type="Proteomes" id="UP001153636">
    <property type="component" value="Chromosome 5"/>
</dbReference>
<dbReference type="AlphaFoldDB" id="A0A9P0D1P4"/>
<organism evidence="1 2">
    <name type="scientific">Psylliodes chrysocephalus</name>
    <dbReference type="NCBI Taxonomy" id="3402493"/>
    <lineage>
        <taxon>Eukaryota</taxon>
        <taxon>Metazoa</taxon>
        <taxon>Ecdysozoa</taxon>
        <taxon>Arthropoda</taxon>
        <taxon>Hexapoda</taxon>
        <taxon>Insecta</taxon>
        <taxon>Pterygota</taxon>
        <taxon>Neoptera</taxon>
        <taxon>Endopterygota</taxon>
        <taxon>Coleoptera</taxon>
        <taxon>Polyphaga</taxon>
        <taxon>Cucujiformia</taxon>
        <taxon>Chrysomeloidea</taxon>
        <taxon>Chrysomelidae</taxon>
        <taxon>Galerucinae</taxon>
        <taxon>Alticini</taxon>
        <taxon>Psylliodes</taxon>
    </lineage>
</organism>
<gene>
    <name evidence="1" type="ORF">PSYICH_LOCUS11561</name>
</gene>